<organism evidence="1 2">
    <name type="scientific">Diversispora epigaea</name>
    <dbReference type="NCBI Taxonomy" id="1348612"/>
    <lineage>
        <taxon>Eukaryota</taxon>
        <taxon>Fungi</taxon>
        <taxon>Fungi incertae sedis</taxon>
        <taxon>Mucoromycota</taxon>
        <taxon>Glomeromycotina</taxon>
        <taxon>Glomeromycetes</taxon>
        <taxon>Diversisporales</taxon>
        <taxon>Diversisporaceae</taxon>
        <taxon>Diversispora</taxon>
    </lineage>
</organism>
<comment type="caution">
    <text evidence="1">The sequence shown here is derived from an EMBL/GenBank/DDBJ whole genome shotgun (WGS) entry which is preliminary data.</text>
</comment>
<gene>
    <name evidence="1" type="ORF">Glove_411g36</name>
</gene>
<proteinExistence type="predicted"/>
<dbReference type="Proteomes" id="UP000266861">
    <property type="component" value="Unassembled WGS sequence"/>
</dbReference>
<keyword evidence="2" id="KW-1185">Reference proteome</keyword>
<name>A0A397GYF7_9GLOM</name>
<evidence type="ECO:0000313" key="1">
    <source>
        <dbReference type="EMBL" id="RHZ55687.1"/>
    </source>
</evidence>
<protein>
    <submittedName>
        <fullName evidence="1">Uncharacterized protein</fullName>
    </submittedName>
</protein>
<dbReference type="AlphaFoldDB" id="A0A397GYF7"/>
<sequence>MIKEIQHSQVLKPTSSTFILVSSSSTDTTFIIISKRVNGIIYFHYEALREIIKNRENSLKNNENNNSNGNDVRIHEMDLHRIKVKF</sequence>
<dbReference type="EMBL" id="PQFF01000365">
    <property type="protein sequence ID" value="RHZ55687.1"/>
    <property type="molecule type" value="Genomic_DNA"/>
</dbReference>
<accession>A0A397GYF7</accession>
<reference evidence="1 2" key="1">
    <citation type="submission" date="2018-08" db="EMBL/GenBank/DDBJ databases">
        <title>Genome and evolution of the arbuscular mycorrhizal fungus Diversispora epigaea (formerly Glomus versiforme) and its bacterial endosymbionts.</title>
        <authorList>
            <person name="Sun X."/>
            <person name="Fei Z."/>
            <person name="Harrison M."/>
        </authorList>
    </citation>
    <scope>NUCLEOTIDE SEQUENCE [LARGE SCALE GENOMIC DNA]</scope>
    <source>
        <strain evidence="1 2">IT104</strain>
    </source>
</reference>
<evidence type="ECO:0000313" key="2">
    <source>
        <dbReference type="Proteomes" id="UP000266861"/>
    </source>
</evidence>